<proteinExistence type="predicted"/>
<organism evidence="1 2">
    <name type="scientific">Chrysochromulina tobinii</name>
    <dbReference type="NCBI Taxonomy" id="1460289"/>
    <lineage>
        <taxon>Eukaryota</taxon>
        <taxon>Haptista</taxon>
        <taxon>Haptophyta</taxon>
        <taxon>Prymnesiophyceae</taxon>
        <taxon>Prymnesiales</taxon>
        <taxon>Chrysochromulinaceae</taxon>
        <taxon>Chrysochromulina</taxon>
    </lineage>
</organism>
<evidence type="ECO:0000313" key="1">
    <source>
        <dbReference type="EMBL" id="KOO46710.1"/>
    </source>
</evidence>
<dbReference type="Proteomes" id="UP000037460">
    <property type="component" value="Unassembled WGS sequence"/>
</dbReference>
<gene>
    <name evidence="1" type="ORF">Ctob_016363</name>
</gene>
<dbReference type="InterPro" id="IPR011992">
    <property type="entry name" value="EF-hand-dom_pair"/>
</dbReference>
<sequence>MRKERTVGAASVDPFFALLCDGAKLITPQHIRTQARRLGLDLSAFTEEKAQLMIECFDSGAKGALDKSDFRRLCERA</sequence>
<name>A0A0M0L6K5_9EUKA</name>
<protein>
    <recommendedName>
        <fullName evidence="3">EF-hand domain-containing protein</fullName>
    </recommendedName>
</protein>
<evidence type="ECO:0008006" key="3">
    <source>
        <dbReference type="Google" id="ProtNLM"/>
    </source>
</evidence>
<dbReference type="AlphaFoldDB" id="A0A0M0L6K5"/>
<reference evidence="2" key="1">
    <citation type="journal article" date="2015" name="PLoS Genet.">
        <title>Genome Sequence and Transcriptome Analyses of Chrysochromulina tobin: Metabolic Tools for Enhanced Algal Fitness in the Prominent Order Prymnesiales (Haptophyceae).</title>
        <authorList>
            <person name="Hovde B.T."/>
            <person name="Deodato C.R."/>
            <person name="Hunsperger H.M."/>
            <person name="Ryken S.A."/>
            <person name="Yost W."/>
            <person name="Jha R.K."/>
            <person name="Patterson J."/>
            <person name="Monnat R.J. Jr."/>
            <person name="Barlow S.B."/>
            <person name="Starkenburg S.R."/>
            <person name="Cattolico R.A."/>
        </authorList>
    </citation>
    <scope>NUCLEOTIDE SEQUENCE</scope>
    <source>
        <strain evidence="2">CCMP291</strain>
    </source>
</reference>
<accession>A0A0M0L6K5</accession>
<comment type="caution">
    <text evidence="1">The sequence shown here is derived from an EMBL/GenBank/DDBJ whole genome shotgun (WGS) entry which is preliminary data.</text>
</comment>
<dbReference type="SUPFAM" id="SSF47473">
    <property type="entry name" value="EF-hand"/>
    <property type="match status" value="1"/>
</dbReference>
<dbReference type="EMBL" id="JWZX01000552">
    <property type="protein sequence ID" value="KOO46710.1"/>
    <property type="molecule type" value="Genomic_DNA"/>
</dbReference>
<evidence type="ECO:0000313" key="2">
    <source>
        <dbReference type="Proteomes" id="UP000037460"/>
    </source>
</evidence>
<keyword evidence="2" id="KW-1185">Reference proteome</keyword>